<proteinExistence type="predicted"/>
<dbReference type="STRING" id="1391654.AKJ09_01724"/>
<feature type="chain" id="PRO_5005465777" description="Type IV fimbrial biogenesis protein PilY1" evidence="2">
    <location>
        <begin position="27"/>
        <end position="255"/>
    </location>
</feature>
<dbReference type="PROSITE" id="PS51257">
    <property type="entry name" value="PROKAR_LIPOPROTEIN"/>
    <property type="match status" value="1"/>
</dbReference>
<protein>
    <recommendedName>
        <fullName evidence="5">Type IV fimbrial biogenesis protein PilY1</fullName>
    </recommendedName>
</protein>
<dbReference type="Proteomes" id="UP000064967">
    <property type="component" value="Chromosome"/>
</dbReference>
<keyword evidence="2" id="KW-0732">Signal</keyword>
<feature type="region of interest" description="Disordered" evidence="1">
    <location>
        <begin position="235"/>
        <end position="255"/>
    </location>
</feature>
<evidence type="ECO:0000313" key="3">
    <source>
        <dbReference type="EMBL" id="AKU95060.1"/>
    </source>
</evidence>
<evidence type="ECO:0000256" key="1">
    <source>
        <dbReference type="SAM" id="MobiDB-lite"/>
    </source>
</evidence>
<feature type="signal peptide" evidence="2">
    <location>
        <begin position="1"/>
        <end position="26"/>
    </location>
</feature>
<feature type="compositionally biased region" description="Polar residues" evidence="1">
    <location>
        <begin position="235"/>
        <end position="245"/>
    </location>
</feature>
<evidence type="ECO:0008006" key="5">
    <source>
        <dbReference type="Google" id="ProtNLM"/>
    </source>
</evidence>
<evidence type="ECO:0000256" key="2">
    <source>
        <dbReference type="SAM" id="SignalP"/>
    </source>
</evidence>
<accession>A0A0K1PNE2</accession>
<name>A0A0K1PNE2_9BACT</name>
<dbReference type="OrthoDB" id="8093255at2"/>
<dbReference type="RefSeq" id="WP_146646564.1">
    <property type="nucleotide sequence ID" value="NZ_CP012333.1"/>
</dbReference>
<dbReference type="KEGG" id="llu:AKJ09_01724"/>
<evidence type="ECO:0000313" key="4">
    <source>
        <dbReference type="Proteomes" id="UP000064967"/>
    </source>
</evidence>
<keyword evidence="4" id="KW-1185">Reference proteome</keyword>
<reference evidence="3 4" key="1">
    <citation type="submission" date="2015-08" db="EMBL/GenBank/DDBJ databases">
        <authorList>
            <person name="Babu N.S."/>
            <person name="Beckwith C.J."/>
            <person name="Beseler K.G."/>
            <person name="Brison A."/>
            <person name="Carone J.V."/>
            <person name="Caskin T.P."/>
            <person name="Diamond M."/>
            <person name="Durham M.E."/>
            <person name="Foxe J.M."/>
            <person name="Go M."/>
            <person name="Henderson B.A."/>
            <person name="Jones I.B."/>
            <person name="McGettigan J.A."/>
            <person name="Micheletti S.J."/>
            <person name="Nasrallah M.E."/>
            <person name="Ortiz D."/>
            <person name="Piller C.R."/>
            <person name="Privatt S.R."/>
            <person name="Schneider S.L."/>
            <person name="Sharp S."/>
            <person name="Smith T.C."/>
            <person name="Stanton J.D."/>
            <person name="Ullery H.E."/>
            <person name="Wilson R.J."/>
            <person name="Serrano M.G."/>
            <person name="Buck G."/>
            <person name="Lee V."/>
            <person name="Wang Y."/>
            <person name="Carvalho R."/>
            <person name="Voegtly L."/>
            <person name="Shi R."/>
            <person name="Duckworth R."/>
            <person name="Johnson A."/>
            <person name="Loviza R."/>
            <person name="Walstead R."/>
            <person name="Shah Z."/>
            <person name="Kiflezghi M."/>
            <person name="Wade K."/>
            <person name="Ball S.L."/>
            <person name="Bradley K.W."/>
            <person name="Asai D.J."/>
            <person name="Bowman C.A."/>
            <person name="Russell D.A."/>
            <person name="Pope W.H."/>
            <person name="Jacobs-Sera D."/>
            <person name="Hendrix R.W."/>
            <person name="Hatfull G.F."/>
        </authorList>
    </citation>
    <scope>NUCLEOTIDE SEQUENCE [LARGE SCALE GENOMIC DNA]</scope>
    <source>
        <strain evidence="3 4">DSM 27648</strain>
    </source>
</reference>
<feature type="region of interest" description="Disordered" evidence="1">
    <location>
        <begin position="33"/>
        <end position="66"/>
    </location>
</feature>
<organism evidence="3 4">
    <name type="scientific">Labilithrix luteola</name>
    <dbReference type="NCBI Taxonomy" id="1391654"/>
    <lineage>
        <taxon>Bacteria</taxon>
        <taxon>Pseudomonadati</taxon>
        <taxon>Myxococcota</taxon>
        <taxon>Polyangia</taxon>
        <taxon>Polyangiales</taxon>
        <taxon>Labilitrichaceae</taxon>
        <taxon>Labilithrix</taxon>
    </lineage>
</organism>
<sequence>MKLASRFPFAVLALSASFVPSFIACATDSTEPSTADALDGSTEDAPSTSSEDGIAPTSDASVDGDADIGADAEIDADAGPRICTDQGWCHSVAPVGQNLVDVWGDGSGTVWAVSAQGNVFRWDGTTWNNAFTASSALSVVWGTSPTDVWIGGDAGLLHGTGSSSANLTWTTVTLPDANGATLSIRSLWGTSSTDTWAVARSSETDEIGAPKTYLAHASSGANGSLSWQLLASSDVSPWSPRTCSASGGPRATTYG</sequence>
<gene>
    <name evidence="3" type="ORF">AKJ09_01724</name>
</gene>
<dbReference type="EMBL" id="CP012333">
    <property type="protein sequence ID" value="AKU95060.1"/>
    <property type="molecule type" value="Genomic_DNA"/>
</dbReference>
<dbReference type="AlphaFoldDB" id="A0A0K1PNE2"/>